<dbReference type="EMBL" id="VMBP01000007">
    <property type="protein sequence ID" value="TSJ60237.1"/>
    <property type="molecule type" value="Genomic_DNA"/>
</dbReference>
<organism evidence="8 9">
    <name type="scientific">Ancylobacter moscoviensis</name>
    <dbReference type="NCBI Taxonomy" id="2597768"/>
    <lineage>
        <taxon>Bacteria</taxon>
        <taxon>Pseudomonadati</taxon>
        <taxon>Pseudomonadota</taxon>
        <taxon>Alphaproteobacteria</taxon>
        <taxon>Hyphomicrobiales</taxon>
        <taxon>Xanthobacteraceae</taxon>
        <taxon>Ancylobacter</taxon>
    </lineage>
</organism>
<feature type="domain" description="ABC transporter" evidence="7">
    <location>
        <begin position="11"/>
        <end position="246"/>
    </location>
</feature>
<dbReference type="InterPro" id="IPR027417">
    <property type="entry name" value="P-loop_NTPase"/>
</dbReference>
<evidence type="ECO:0000313" key="8">
    <source>
        <dbReference type="EMBL" id="TSJ60237.1"/>
    </source>
</evidence>
<dbReference type="SMART" id="SM00382">
    <property type="entry name" value="AAA"/>
    <property type="match status" value="2"/>
</dbReference>
<comment type="similarity">
    <text evidence="1">Belongs to the ABC transporter superfamily.</text>
</comment>
<dbReference type="InterPro" id="IPR003593">
    <property type="entry name" value="AAA+_ATPase"/>
</dbReference>
<proteinExistence type="inferred from homology"/>
<accession>A0ABY3DLZ9</accession>
<feature type="domain" description="ABC transporter" evidence="7">
    <location>
        <begin position="253"/>
        <end position="502"/>
    </location>
</feature>
<dbReference type="InterPro" id="IPR050107">
    <property type="entry name" value="ABC_carbohydrate_import_ATPase"/>
</dbReference>
<dbReference type="RefSeq" id="WP_144344531.1">
    <property type="nucleotide sequence ID" value="NZ_VMBP01000007.1"/>
</dbReference>
<keyword evidence="9" id="KW-1185">Reference proteome</keyword>
<dbReference type="Pfam" id="PF00005">
    <property type="entry name" value="ABC_tran"/>
    <property type="match status" value="2"/>
</dbReference>
<evidence type="ECO:0000256" key="6">
    <source>
        <dbReference type="ARBA" id="ARBA00022840"/>
    </source>
</evidence>
<dbReference type="Gene3D" id="3.40.50.300">
    <property type="entry name" value="P-loop containing nucleotide triphosphate hydrolases"/>
    <property type="match status" value="2"/>
</dbReference>
<evidence type="ECO:0000256" key="3">
    <source>
        <dbReference type="ARBA" id="ARBA00022597"/>
    </source>
</evidence>
<dbReference type="CDD" id="cd03215">
    <property type="entry name" value="ABC_Carb_Monos_II"/>
    <property type="match status" value="1"/>
</dbReference>
<dbReference type="PROSITE" id="PS00211">
    <property type="entry name" value="ABC_TRANSPORTER_1"/>
    <property type="match status" value="1"/>
</dbReference>
<keyword evidence="2" id="KW-0813">Transport</keyword>
<keyword evidence="4" id="KW-0677">Repeat</keyword>
<dbReference type="CDD" id="cd03216">
    <property type="entry name" value="ABC_Carb_Monos_I"/>
    <property type="match status" value="1"/>
</dbReference>
<keyword evidence="6 8" id="KW-0067">ATP-binding</keyword>
<keyword evidence="3" id="KW-0762">Sugar transport</keyword>
<dbReference type="InterPro" id="IPR017871">
    <property type="entry name" value="ABC_transporter-like_CS"/>
</dbReference>
<dbReference type="PANTHER" id="PTHR43790:SF9">
    <property type="entry name" value="GALACTOFURANOSE TRANSPORTER ATP-BINDING PROTEIN YTFR"/>
    <property type="match status" value="1"/>
</dbReference>
<comment type="caution">
    <text evidence="8">The sequence shown here is derived from an EMBL/GenBank/DDBJ whole genome shotgun (WGS) entry which is preliminary data.</text>
</comment>
<sequence length="510" mass="54632">MVSETAAPPRLRLENIVKSFGPVRALKNAQFDLRPGEIHALAGENGAGKSTLMNIVDGILQPDSGRIFVDGEEVTIASPAAAQALGIGLVHQEIALCPDLSIAENLFMSATATSGRLLMDFGTLRRRAQEVMDRLQPIPVDTRVGDLSISEQQLVEIAKALTLDCRVLIFDEPTAALTEPEAQRLFAILRDLRARGMSLVYISHRMAEIFALCDRITVMRDGNHVSTDPIAALSPETVVNRLVGRELSRLFPHKAQDLSQKPPVLSVRGLSDGRRFEDVSFELRHGEILGFAGLIGAGRTEIAEAVCALRPRTHGDIALNGVPLTQQSYAGSIRSGVVYLSEDRKASGVFVDLPIAQNVTALRPSLVSRFGLIDQARERSFADALGRKVGLKRGRITDPVSSLSGGNQQKVGIAKMLSVNPSVIFLDEPTRGVDVGAKAEIYDILRELASAGTGIAVISSELPELIGLCDRILVVHEGRIAGEVADGPLMTEEHIIALASGLQPPASAAA</sequence>
<dbReference type="SUPFAM" id="SSF52540">
    <property type="entry name" value="P-loop containing nucleoside triphosphate hydrolases"/>
    <property type="match status" value="2"/>
</dbReference>
<dbReference type="GO" id="GO:0005524">
    <property type="term" value="F:ATP binding"/>
    <property type="evidence" value="ECO:0007669"/>
    <property type="project" value="UniProtKB-KW"/>
</dbReference>
<dbReference type="Proteomes" id="UP000315321">
    <property type="component" value="Unassembled WGS sequence"/>
</dbReference>
<evidence type="ECO:0000256" key="5">
    <source>
        <dbReference type="ARBA" id="ARBA00022741"/>
    </source>
</evidence>
<dbReference type="InterPro" id="IPR003439">
    <property type="entry name" value="ABC_transporter-like_ATP-bd"/>
</dbReference>
<evidence type="ECO:0000256" key="4">
    <source>
        <dbReference type="ARBA" id="ARBA00022737"/>
    </source>
</evidence>
<protein>
    <submittedName>
        <fullName evidence="8">Sugar ABC transporter ATP-binding protein</fullName>
    </submittedName>
</protein>
<dbReference type="PROSITE" id="PS50893">
    <property type="entry name" value="ABC_TRANSPORTER_2"/>
    <property type="match status" value="2"/>
</dbReference>
<evidence type="ECO:0000256" key="1">
    <source>
        <dbReference type="ARBA" id="ARBA00005417"/>
    </source>
</evidence>
<reference evidence="8 9" key="1">
    <citation type="submission" date="2019-07" db="EMBL/GenBank/DDBJ databases">
        <authorList>
            <person name="Grouzdev D.S."/>
        </authorList>
    </citation>
    <scope>NUCLEOTIDE SEQUENCE [LARGE SCALE GENOMIC DNA]</scope>
    <source>
        <strain evidence="8 9">3C</strain>
    </source>
</reference>
<gene>
    <name evidence="8" type="ORF">FO470_18800</name>
</gene>
<dbReference type="PANTHER" id="PTHR43790">
    <property type="entry name" value="CARBOHYDRATE TRANSPORT ATP-BINDING PROTEIN MG119-RELATED"/>
    <property type="match status" value="1"/>
</dbReference>
<evidence type="ECO:0000256" key="2">
    <source>
        <dbReference type="ARBA" id="ARBA00022448"/>
    </source>
</evidence>
<keyword evidence="5" id="KW-0547">Nucleotide-binding</keyword>
<evidence type="ECO:0000313" key="9">
    <source>
        <dbReference type="Proteomes" id="UP000315321"/>
    </source>
</evidence>
<evidence type="ECO:0000259" key="7">
    <source>
        <dbReference type="PROSITE" id="PS50893"/>
    </source>
</evidence>
<name>A0ABY3DLZ9_9HYPH</name>